<evidence type="ECO:0000313" key="4">
    <source>
        <dbReference type="EMBL" id="MCU4973733.1"/>
    </source>
</evidence>
<reference evidence="3 5" key="1">
    <citation type="submission" date="2022-09" db="EMBL/GenBank/DDBJ databases">
        <title>Enrichment on poylsaccharides allowed isolation of novel metabolic and taxonomic groups of Haloarchaea.</title>
        <authorList>
            <person name="Sorokin D.Y."/>
            <person name="Elcheninov A.G."/>
            <person name="Khizhniak T.V."/>
            <person name="Kolganova T.V."/>
            <person name="Kublanov I.V."/>
        </authorList>
    </citation>
    <scope>NUCLEOTIDE SEQUENCE</scope>
    <source>
        <strain evidence="4 5">AArc-m2/3/4</strain>
        <strain evidence="3">AArc-xg1-1</strain>
    </source>
</reference>
<dbReference type="RefSeq" id="WP_338002786.1">
    <property type="nucleotide sequence ID" value="NZ_JAOPKA010000003.1"/>
</dbReference>
<evidence type="ECO:0000313" key="5">
    <source>
        <dbReference type="Proteomes" id="UP001320972"/>
    </source>
</evidence>
<comment type="caution">
    <text evidence="3">The sequence shown here is derived from an EMBL/GenBank/DDBJ whole genome shotgun (WGS) entry which is preliminary data.</text>
</comment>
<dbReference type="AlphaFoldDB" id="A0AAP3E1C8"/>
<protein>
    <submittedName>
        <fullName evidence="3">Type IV pilin N-terminal domain-containing protein</fullName>
    </submittedName>
</protein>
<accession>A0AAP3E1C8</accession>
<keyword evidence="5" id="KW-1185">Reference proteome</keyword>
<dbReference type="Proteomes" id="UP001321018">
    <property type="component" value="Unassembled WGS sequence"/>
</dbReference>
<feature type="transmembrane region" description="Helical" evidence="1">
    <location>
        <begin position="20"/>
        <end position="43"/>
    </location>
</feature>
<keyword evidence="1" id="KW-0812">Transmembrane</keyword>
<evidence type="ECO:0000313" key="6">
    <source>
        <dbReference type="Proteomes" id="UP001321018"/>
    </source>
</evidence>
<dbReference type="Pfam" id="PF07790">
    <property type="entry name" value="Pilin_N"/>
    <property type="match status" value="1"/>
</dbReference>
<dbReference type="Proteomes" id="UP001320972">
    <property type="component" value="Unassembled WGS sequence"/>
</dbReference>
<dbReference type="InterPro" id="IPR013373">
    <property type="entry name" value="Flagellin/pilin_N_arc"/>
</dbReference>
<name>A0AAP3E1C8_9EURY</name>
<sequence length="168" mass="17529">MSRVLERVRGRPRPRAVSPVVGTLLLIALTICLAAVVAVGIGFGPGAAALSTPPTATFELTVDADEQEISLQHVAGETIDVRELRVHVTVEDEPLAEQPPVPFFSENGFRGGPDGPFNERADPQWSVGETASVTVAGTNSPSIDTGDEVSVTLAVDGQTVATLETEAT</sequence>
<gene>
    <name evidence="4" type="ORF">OB955_13410</name>
    <name evidence="3" type="ORF">OB960_05960</name>
</gene>
<proteinExistence type="predicted"/>
<evidence type="ECO:0000313" key="3">
    <source>
        <dbReference type="EMBL" id="MCU4740944.1"/>
    </source>
</evidence>
<keyword evidence="1" id="KW-1133">Transmembrane helix</keyword>
<dbReference type="NCBIfam" id="TIGR02537">
    <property type="entry name" value="arch_flag_Nterm"/>
    <property type="match status" value="1"/>
</dbReference>
<organism evidence="3 6">
    <name type="scientific">Natronoglomus mannanivorans</name>
    <dbReference type="NCBI Taxonomy" id="2979990"/>
    <lineage>
        <taxon>Archaea</taxon>
        <taxon>Methanobacteriati</taxon>
        <taxon>Methanobacteriota</taxon>
        <taxon>Stenosarchaea group</taxon>
        <taxon>Halobacteria</taxon>
        <taxon>Halobacteriales</taxon>
        <taxon>Natrialbaceae</taxon>
        <taxon>Natronoglomus</taxon>
    </lineage>
</organism>
<evidence type="ECO:0000259" key="2">
    <source>
        <dbReference type="Pfam" id="PF07790"/>
    </source>
</evidence>
<feature type="domain" description="Archaeal Type IV pilin N-terminal" evidence="2">
    <location>
        <begin position="15"/>
        <end position="92"/>
    </location>
</feature>
<dbReference type="InterPro" id="IPR012859">
    <property type="entry name" value="Pilin_N_archaeal"/>
</dbReference>
<evidence type="ECO:0000256" key="1">
    <source>
        <dbReference type="SAM" id="Phobius"/>
    </source>
</evidence>
<dbReference type="EMBL" id="JAOPKA010000003">
    <property type="protein sequence ID" value="MCU4740944.1"/>
    <property type="molecule type" value="Genomic_DNA"/>
</dbReference>
<dbReference type="EMBL" id="JAOPKB010000007">
    <property type="protein sequence ID" value="MCU4973733.1"/>
    <property type="molecule type" value="Genomic_DNA"/>
</dbReference>
<keyword evidence="1" id="KW-0472">Membrane</keyword>